<dbReference type="PROSITE" id="PS50088">
    <property type="entry name" value="ANK_REPEAT"/>
    <property type="match status" value="8"/>
</dbReference>
<evidence type="ECO:0000256" key="5">
    <source>
        <dbReference type="ARBA" id="ARBA00023298"/>
    </source>
</evidence>
<keyword evidence="5" id="KW-0472">Membrane</keyword>
<feature type="compositionally biased region" description="Low complexity" evidence="7">
    <location>
        <begin position="585"/>
        <end position="599"/>
    </location>
</feature>
<dbReference type="PROSITE" id="PS50297">
    <property type="entry name" value="ANK_REP_REGION"/>
    <property type="match status" value="7"/>
</dbReference>
<keyword evidence="6" id="KW-0040">ANK repeat</keyword>
<feature type="compositionally biased region" description="Polar residues" evidence="7">
    <location>
        <begin position="1053"/>
        <end position="1068"/>
    </location>
</feature>
<keyword evidence="9" id="KW-1185">Reference proteome</keyword>
<feature type="region of interest" description="Disordered" evidence="7">
    <location>
        <begin position="410"/>
        <end position="506"/>
    </location>
</feature>
<reference evidence="8 9" key="2">
    <citation type="journal article" date="2022" name="Mol. Biol. Evol.">
        <title>Comparative Genomics Reveals Insights into the Divergent Evolution of Astigmatic Mites and Household Pest Adaptations.</title>
        <authorList>
            <person name="Xiong Q."/>
            <person name="Wan A.T."/>
            <person name="Liu X."/>
            <person name="Fung C.S."/>
            <person name="Xiao X."/>
            <person name="Malainual N."/>
            <person name="Hou J."/>
            <person name="Wang L."/>
            <person name="Wang M."/>
            <person name="Yang K.Y."/>
            <person name="Cui Y."/>
            <person name="Leung E.L."/>
            <person name="Nong W."/>
            <person name="Shin S.K."/>
            <person name="Au S.W."/>
            <person name="Jeong K.Y."/>
            <person name="Chew F.T."/>
            <person name="Hui J.H."/>
            <person name="Leung T.F."/>
            <person name="Tungtrongchitr A."/>
            <person name="Zhong N."/>
            <person name="Liu Z."/>
            <person name="Tsui S.K."/>
        </authorList>
    </citation>
    <scope>NUCLEOTIDE SEQUENCE [LARGE SCALE GENOMIC DNA]</scope>
    <source>
        <strain evidence="8">Derp</strain>
    </source>
</reference>
<accession>A0ABQ8JMN4</accession>
<dbReference type="Pfam" id="PF12796">
    <property type="entry name" value="Ank_2"/>
    <property type="match status" value="3"/>
</dbReference>
<feature type="compositionally biased region" description="Low complexity" evidence="7">
    <location>
        <begin position="452"/>
        <end position="466"/>
    </location>
</feature>
<feature type="compositionally biased region" description="Basic and acidic residues" evidence="7">
    <location>
        <begin position="776"/>
        <end position="787"/>
    </location>
</feature>
<feature type="compositionally biased region" description="Basic and acidic residues" evidence="7">
    <location>
        <begin position="490"/>
        <end position="506"/>
    </location>
</feature>
<keyword evidence="3" id="KW-1052">Target cell membrane</keyword>
<feature type="repeat" description="ANK" evidence="6">
    <location>
        <begin position="118"/>
        <end position="153"/>
    </location>
</feature>
<feature type="region of interest" description="Disordered" evidence="7">
    <location>
        <begin position="1015"/>
        <end position="1068"/>
    </location>
</feature>
<feature type="region of interest" description="Disordered" evidence="7">
    <location>
        <begin position="176"/>
        <end position="224"/>
    </location>
</feature>
<dbReference type="PANTHER" id="PTHR24172">
    <property type="entry name" value="ANK_REP_REGION DOMAIN-CONTAINING PROTEIN"/>
    <property type="match status" value="1"/>
</dbReference>
<dbReference type="Pfam" id="PF13606">
    <property type="entry name" value="Ank_3"/>
    <property type="match status" value="1"/>
</dbReference>
<feature type="repeat" description="ANK" evidence="6">
    <location>
        <begin position="346"/>
        <end position="378"/>
    </location>
</feature>
<feature type="compositionally biased region" description="Low complexity" evidence="7">
    <location>
        <begin position="410"/>
        <end position="438"/>
    </location>
</feature>
<dbReference type="Proteomes" id="UP000887458">
    <property type="component" value="Unassembled WGS sequence"/>
</dbReference>
<sequence>MEINSANLKKWIEENNIEMLEGVVLEGHGERLQKKATSLLKRQHSNDDISNNDLFMTQNYIEKTVPIIMNKIQNLHQAVSMDHFGMTPLHKATIMGHVEIVQYILEKFPETINAKDREGRTALHYSTATTNRNGNKIYKMLIKAGADSRVRDSQGKTPDYYRVHFLAIPNEILRPNGGKNNSVNAGSVSGAGGGSSSNLYHSKFHGETNANRSHQQQQQQRRHIQPAIREKINMALHSGNVNQLEELLLDGYGTELIGRTSFGEDARKFLKTIPQSMEKIHVLHNSIINGDIDQTIEILTKNPEFIRTKDSNSFTPFHLAIINGHMNLIDYLLENFPSIIHSKDNLNRNALHLAALSGNGDIYRRLLEIGFDSKSIDQKGKTAEHYLRNNQAIDSNELQELLSLSSTSNTTTTILPANNSRTLGKLSKTSTTSNVTNSPAGGSNANVLQSPSSSSTTSTTTTTSSSAKRLGAKPSRLPALPNKLNSKLEQNNDKEDNVDVVDDKKDEKITTTPNTAAAAVQRKKITNLQCISFNNVLMIEENDIIDDDDNEPDQDDVKGDSKIDKTTATKLESIPSNKDSDSNKENSINNDDDNNNVNDLKMTENHENSAAVVVVSTEQQQQHNLPVEINDDDNVHHHQNQSENNPMIDVGKQIQKNNIDDDGPKGENENKIEKILDINETLEIKEKVDIISESTMMKETETVHAKIIDENNLKKNENDDDDDNNTKTITNIDDNVPVNNRNENDEKNDNVSSSSIPDQMVDENLSKITETINDDDDKKETLNESKNKSTTTEQPNEIKDSNYLDSNEEKLQEMIDNSTKRVSAKANVPDLNHDRLNELINGWLDDGDLIRLEHVVIAGQGNRLLNIKSENKQVQDFLNLVPHYMEKIKKIHESIVKGDFVQIQKTLTRKRFALCRDQYGNSPLHLAVLHGHIDILLYIITQFPETIDGPDNDGRTPFHYSAVLPDKHIYQILETAGANKKQNDRYGFTPVDYLTNGKLTIRDLLIKYSSDNNDKKNEADLWERPPTSEIVSQLTPESGSVPSSADGDDTKQQRPSSTSIDMNEQKLSMSEQSTMIINDNLNGKEVQVLQIEPRQIIDQEIENSDVIKKGQNGSVIDSIQNAQTTKLKISSNGLSTFGYDLTQIKDEHGRTVLHLAAAKDQKRNIFYKMLQQAKYLVPELDSKYRTIREIAVQNGIKNNLQIIDQFIIDCFLNEDSDYLKLLLLEGYSTLLTVVDSEGNDIISLLNRNNIVSMQTFVHEAAELQRMRDELHTFIRNGYLEGVVGLVDINAQLVIAKSNHGRTSLHLAVLFGNLDIIEILIKANHQVINMPDNLGRTPLHYAMAMSKMEEMGRILIHSGAEKVIRDVVCIYILTHSIFTLII</sequence>
<keyword evidence="4" id="KW-0638">Presynaptic neurotoxin</keyword>
<keyword evidence="4" id="KW-0800">Toxin</keyword>
<dbReference type="Gene3D" id="1.25.40.20">
    <property type="entry name" value="Ankyrin repeat-containing domain"/>
    <property type="match status" value="4"/>
</dbReference>
<keyword evidence="5" id="KW-1053">Target membrane</keyword>
<feature type="region of interest" description="Disordered" evidence="7">
    <location>
        <begin position="545"/>
        <end position="600"/>
    </location>
</feature>
<dbReference type="SMART" id="SM00248">
    <property type="entry name" value="ANK"/>
    <property type="match status" value="11"/>
</dbReference>
<evidence type="ECO:0000256" key="3">
    <source>
        <dbReference type="ARBA" id="ARBA00022537"/>
    </source>
</evidence>
<feature type="repeat" description="ANK" evidence="6">
    <location>
        <begin position="919"/>
        <end position="952"/>
    </location>
</feature>
<feature type="compositionally biased region" description="Basic and acidic residues" evidence="7">
    <location>
        <begin position="555"/>
        <end position="567"/>
    </location>
</feature>
<feature type="compositionally biased region" description="Polar residues" evidence="7">
    <location>
        <begin position="439"/>
        <end position="451"/>
    </location>
</feature>
<dbReference type="InterPro" id="IPR002110">
    <property type="entry name" value="Ankyrin_rpt"/>
</dbReference>
<evidence type="ECO:0000256" key="7">
    <source>
        <dbReference type="SAM" id="MobiDB-lite"/>
    </source>
</evidence>
<name>A0ABQ8JMN4_DERPT</name>
<feature type="repeat" description="ANK" evidence="6">
    <location>
        <begin position="953"/>
        <end position="985"/>
    </location>
</feature>
<keyword evidence="4" id="KW-0528">Neurotoxin</keyword>
<reference evidence="8 9" key="1">
    <citation type="journal article" date="2018" name="J. Allergy Clin. Immunol.">
        <title>High-quality assembly of Dermatophagoides pteronyssinus genome and transcriptome reveals a wide range of novel allergens.</title>
        <authorList>
            <person name="Liu X.Y."/>
            <person name="Yang K.Y."/>
            <person name="Wang M.Q."/>
            <person name="Kwok J.S."/>
            <person name="Zeng X."/>
            <person name="Yang Z."/>
            <person name="Xiao X.J."/>
            <person name="Lau C.P."/>
            <person name="Li Y."/>
            <person name="Huang Z.M."/>
            <person name="Ba J.G."/>
            <person name="Yim A.K."/>
            <person name="Ouyang C.Y."/>
            <person name="Ngai S.M."/>
            <person name="Chan T.F."/>
            <person name="Leung E.L."/>
            <person name="Liu L."/>
            <person name="Liu Z.G."/>
            <person name="Tsui S.K."/>
        </authorList>
    </citation>
    <scope>NUCLEOTIDE SEQUENCE [LARGE SCALE GENOMIC DNA]</scope>
    <source>
        <strain evidence="8">Derp</strain>
    </source>
</reference>
<evidence type="ECO:0000256" key="2">
    <source>
        <dbReference type="ARBA" id="ARBA00022483"/>
    </source>
</evidence>
<proteinExistence type="predicted"/>
<feature type="compositionally biased region" description="Polar residues" evidence="7">
    <location>
        <begin position="1029"/>
        <end position="1043"/>
    </location>
</feature>
<dbReference type="PANTHER" id="PTHR24172:SF4">
    <property type="entry name" value="ANK_REP_REGION DOMAIN-CONTAINING PROTEIN"/>
    <property type="match status" value="1"/>
</dbReference>
<feature type="region of interest" description="Disordered" evidence="7">
    <location>
        <begin position="630"/>
        <end position="649"/>
    </location>
</feature>
<gene>
    <name evidence="8" type="ORF">DERP_005190</name>
</gene>
<feature type="compositionally biased region" description="Low complexity" evidence="7">
    <location>
        <begin position="176"/>
        <end position="188"/>
    </location>
</feature>
<keyword evidence="2" id="KW-0268">Exocytosis</keyword>
<evidence type="ECO:0008006" key="10">
    <source>
        <dbReference type="Google" id="ProtNLM"/>
    </source>
</evidence>
<feature type="compositionally biased region" description="Acidic residues" evidence="7">
    <location>
        <begin position="545"/>
        <end position="554"/>
    </location>
</feature>
<feature type="repeat" description="ANK" evidence="6">
    <location>
        <begin position="84"/>
        <end position="107"/>
    </location>
</feature>
<evidence type="ECO:0000256" key="4">
    <source>
        <dbReference type="ARBA" id="ARBA00023028"/>
    </source>
</evidence>
<feature type="region of interest" description="Disordered" evidence="7">
    <location>
        <begin position="714"/>
        <end position="801"/>
    </location>
</feature>
<dbReference type="PRINTS" id="PR01415">
    <property type="entry name" value="ANKYRIN"/>
</dbReference>
<evidence type="ECO:0000313" key="9">
    <source>
        <dbReference type="Proteomes" id="UP000887458"/>
    </source>
</evidence>
<organism evidence="8 9">
    <name type="scientific">Dermatophagoides pteronyssinus</name>
    <name type="common">European house dust mite</name>
    <dbReference type="NCBI Taxonomy" id="6956"/>
    <lineage>
        <taxon>Eukaryota</taxon>
        <taxon>Metazoa</taxon>
        <taxon>Ecdysozoa</taxon>
        <taxon>Arthropoda</taxon>
        <taxon>Chelicerata</taxon>
        <taxon>Arachnida</taxon>
        <taxon>Acari</taxon>
        <taxon>Acariformes</taxon>
        <taxon>Sarcoptiformes</taxon>
        <taxon>Astigmata</taxon>
        <taxon>Psoroptidia</taxon>
        <taxon>Analgoidea</taxon>
        <taxon>Pyroglyphidae</taxon>
        <taxon>Dermatophagoidinae</taxon>
        <taxon>Dermatophagoides</taxon>
    </lineage>
</organism>
<evidence type="ECO:0000313" key="8">
    <source>
        <dbReference type="EMBL" id="KAH9423610.1"/>
    </source>
</evidence>
<feature type="repeat" description="ANK" evidence="6">
    <location>
        <begin position="1299"/>
        <end position="1331"/>
    </location>
</feature>
<feature type="compositionally biased region" description="Low complexity" evidence="7">
    <location>
        <begin position="726"/>
        <end position="741"/>
    </location>
</feature>
<comment type="subcellular location">
    <subcellularLocation>
        <location evidence="1">Target cell membrane</location>
    </subcellularLocation>
</comment>
<evidence type="ECO:0000256" key="1">
    <source>
        <dbReference type="ARBA" id="ARBA00004175"/>
    </source>
</evidence>
<protein>
    <recommendedName>
        <fullName evidence="10">Ankyrin repeat-containing protein</fullName>
    </recommendedName>
</protein>
<comment type="caution">
    <text evidence="8">The sequence shown here is derived from an EMBL/GenBank/DDBJ whole genome shotgun (WGS) entry which is preliminary data.</text>
</comment>
<dbReference type="SUPFAM" id="SSF48403">
    <property type="entry name" value="Ankyrin repeat"/>
    <property type="match status" value="2"/>
</dbReference>
<dbReference type="EMBL" id="NJHN03000031">
    <property type="protein sequence ID" value="KAH9423610.1"/>
    <property type="molecule type" value="Genomic_DNA"/>
</dbReference>
<feature type="repeat" description="ANK" evidence="6">
    <location>
        <begin position="312"/>
        <end position="335"/>
    </location>
</feature>
<evidence type="ECO:0000256" key="6">
    <source>
        <dbReference type="PROSITE-ProRule" id="PRU00023"/>
    </source>
</evidence>
<dbReference type="InterPro" id="IPR036770">
    <property type="entry name" value="Ankyrin_rpt-contain_sf"/>
</dbReference>
<feature type="repeat" description="ANK" evidence="6">
    <location>
        <begin position="1333"/>
        <end position="1366"/>
    </location>
</feature>